<gene>
    <name evidence="3" type="ORF">AE32_03499</name>
</gene>
<dbReference type="Proteomes" id="UP000027208">
    <property type="component" value="Unassembled WGS sequence"/>
</dbReference>
<sequence length="293" mass="33306">MKIISLKNPLQIGLCNKALKDGKKRFLDLVLAINKAFSLCSTLDEAKNLHKEIAFYSAIKAVISKHTSVDRKLSQAEKDSTLKQILDNAVIADGVTDVFAMCGLDKPNIGLLSDEFLEDVRQMPYRNLAVELLEKLLNDGIKAKTRNNVVQEKRFSDRLQETLRKYNNRAIETSQVIEELIQMAKEFQAEMQREAALGLNPDEIAFYDALANNESAVRELGDDTLKQIAREITEKLRKSTTVDWQVRDSVRAQLKILVRRTLQRWKYPPDKAAEAIELVMKQAEQLSNAWTTS</sequence>
<dbReference type="PANTHER" id="PTHR30195:SF15">
    <property type="entry name" value="TYPE I RESTRICTION ENZYME HINDI ENDONUCLEASE SUBUNIT"/>
    <property type="match status" value="1"/>
</dbReference>
<evidence type="ECO:0000313" key="4">
    <source>
        <dbReference type="Proteomes" id="UP000027208"/>
    </source>
</evidence>
<organism evidence="3 4">
    <name type="scientific">Acinetobacter nosocomialis</name>
    <dbReference type="NCBI Taxonomy" id="106654"/>
    <lineage>
        <taxon>Bacteria</taxon>
        <taxon>Pseudomonadati</taxon>
        <taxon>Pseudomonadota</taxon>
        <taxon>Gammaproteobacteria</taxon>
        <taxon>Moraxellales</taxon>
        <taxon>Moraxellaceae</taxon>
        <taxon>Acinetobacter</taxon>
        <taxon>Acinetobacter calcoaceticus/baumannii complex</taxon>
    </lineage>
</organism>
<keyword evidence="1" id="KW-0680">Restriction system</keyword>
<feature type="domain" description="Type I restriction enzyme HindI endonuclease subunit-like C-terminal" evidence="2">
    <location>
        <begin position="19"/>
        <end position="288"/>
    </location>
</feature>
<proteinExistence type="predicted"/>
<dbReference type="EMBL" id="JMUI01000018">
    <property type="protein sequence ID" value="KDM52482.1"/>
    <property type="molecule type" value="Genomic_DNA"/>
</dbReference>
<evidence type="ECO:0000256" key="1">
    <source>
        <dbReference type="ARBA" id="ARBA00022747"/>
    </source>
</evidence>
<evidence type="ECO:0000313" key="3">
    <source>
        <dbReference type="EMBL" id="KDM52482.1"/>
    </source>
</evidence>
<dbReference type="InterPro" id="IPR021810">
    <property type="entry name" value="T1RH-like_C"/>
</dbReference>
<dbReference type="AlphaFoldDB" id="A0A836Z2F7"/>
<reference evidence="3 4" key="1">
    <citation type="submission" date="2014-04" db="EMBL/GenBank/DDBJ databases">
        <title>The Genome Sequence of Acinetobacter baumanii BIDMC 57.</title>
        <authorList>
            <consortium name="The Broad Institute Genomics Platform"/>
            <consortium name="The Broad Institute Genome Sequencing Center for Infectious Disease"/>
            <person name="Murphy C."/>
            <person name="Cosimi L."/>
            <person name="Cerqueira G."/>
            <person name="Feldgarden M."/>
            <person name="Earl A."/>
            <person name="Spencer M.D."/>
            <person name="Fodor A."/>
            <person name="Sautter R.L."/>
            <person name="Hung D."/>
            <person name="Onderdonk A.B."/>
            <person name="Ernst C."/>
            <person name="Delaney M."/>
            <person name="DuBois A."/>
            <person name="Young S.K."/>
            <person name="Zeng Q."/>
            <person name="Gargeya S."/>
            <person name="Abouelleil A."/>
            <person name="Alvarado L."/>
            <person name="Chapman S.B."/>
            <person name="Gainer-Dewar J."/>
            <person name="Goldberg J."/>
            <person name="Griggs A."/>
            <person name="Gujja S."/>
            <person name="Hansen M."/>
            <person name="Howarth C."/>
            <person name="Imamovic A."/>
            <person name="Larimer J."/>
            <person name="Pearson M."/>
            <person name="Poon T.W."/>
            <person name="Priest M."/>
            <person name="Roberts A."/>
            <person name="Saif S."/>
            <person name="Shea T."/>
            <person name="Sykes S."/>
            <person name="Wortman J."/>
            <person name="Nusbaum C."/>
            <person name="Birren B."/>
        </authorList>
    </citation>
    <scope>NUCLEOTIDE SEQUENCE [LARGE SCALE GENOMIC DNA]</scope>
    <source>
        <strain evidence="3 4">BIDMC 57</strain>
    </source>
</reference>
<comment type="caution">
    <text evidence="3">The sequence shown here is derived from an EMBL/GenBank/DDBJ whole genome shotgun (WGS) entry which is preliminary data.</text>
</comment>
<name>A0A836Z2F7_ACINO</name>
<dbReference type="PANTHER" id="PTHR30195">
    <property type="entry name" value="TYPE I SITE-SPECIFIC DEOXYRIBONUCLEASE PROTEIN SUBUNIT M AND R"/>
    <property type="match status" value="1"/>
</dbReference>
<accession>A0A836Z2F7</accession>
<evidence type="ECO:0000259" key="2">
    <source>
        <dbReference type="Pfam" id="PF11867"/>
    </source>
</evidence>
<dbReference type="InterPro" id="IPR051268">
    <property type="entry name" value="Type-I_R_enzyme_R_subunit"/>
</dbReference>
<protein>
    <recommendedName>
        <fullName evidence="2">Type I restriction enzyme HindI endonuclease subunit-like C-terminal domain-containing protein</fullName>
    </recommendedName>
</protein>
<dbReference type="Pfam" id="PF11867">
    <property type="entry name" value="T1RH-like_C"/>
    <property type="match status" value="1"/>
</dbReference>
<dbReference type="GO" id="GO:0009307">
    <property type="term" value="P:DNA restriction-modification system"/>
    <property type="evidence" value="ECO:0007669"/>
    <property type="project" value="UniProtKB-KW"/>
</dbReference>